<comment type="caution">
    <text evidence="3">The sequence shown here is derived from an EMBL/GenBank/DDBJ whole genome shotgun (WGS) entry which is preliminary data.</text>
</comment>
<evidence type="ECO:0000313" key="4">
    <source>
        <dbReference type="Proteomes" id="UP000193218"/>
    </source>
</evidence>
<evidence type="ECO:0000256" key="2">
    <source>
        <dbReference type="SAM" id="MobiDB-lite"/>
    </source>
</evidence>
<dbReference type="OrthoDB" id="2592707at2759"/>
<feature type="coiled-coil region" evidence="1">
    <location>
        <begin position="158"/>
        <end position="214"/>
    </location>
</feature>
<protein>
    <submittedName>
        <fullName evidence="3">Uncharacterized protein</fullName>
    </submittedName>
</protein>
<keyword evidence="1" id="KW-0175">Coiled coil</keyword>
<dbReference type="Proteomes" id="UP000193218">
    <property type="component" value="Unassembled WGS sequence"/>
</dbReference>
<accession>A0A1Y1UEM1</accession>
<feature type="region of interest" description="Disordered" evidence="2">
    <location>
        <begin position="1"/>
        <end position="20"/>
    </location>
</feature>
<feature type="compositionally biased region" description="Basic residues" evidence="2">
    <location>
        <begin position="330"/>
        <end position="339"/>
    </location>
</feature>
<dbReference type="AlphaFoldDB" id="A0A1Y1UEM1"/>
<feature type="compositionally biased region" description="Basic and acidic residues" evidence="2">
    <location>
        <begin position="237"/>
        <end position="252"/>
    </location>
</feature>
<evidence type="ECO:0000313" key="3">
    <source>
        <dbReference type="EMBL" id="ORX36493.1"/>
    </source>
</evidence>
<dbReference type="RefSeq" id="XP_021870594.1">
    <property type="nucleotide sequence ID" value="XM_022016168.1"/>
</dbReference>
<name>A0A1Y1UEM1_9TREE</name>
<feature type="coiled-coil region" evidence="1">
    <location>
        <begin position="42"/>
        <end position="114"/>
    </location>
</feature>
<dbReference type="STRING" id="4999.A0A1Y1UEM1"/>
<dbReference type="EMBL" id="NBSH01000008">
    <property type="protein sequence ID" value="ORX36493.1"/>
    <property type="molecule type" value="Genomic_DNA"/>
</dbReference>
<feature type="compositionally biased region" description="Polar residues" evidence="2">
    <location>
        <begin position="371"/>
        <end position="400"/>
    </location>
</feature>
<dbReference type="InParanoid" id="A0A1Y1UEM1"/>
<feature type="region of interest" description="Disordered" evidence="2">
    <location>
        <begin position="222"/>
        <end position="252"/>
    </location>
</feature>
<sequence length="468" mass="51725">MTRGPAPIEKDSPPLSPHLAHYTLTHSMPEMPSTPAPTKARISHLESQISELVRRSHAIERKHKMEVGEYVEEVDRLKRELKASEEFKTKAGDMDRMKAEAEQLKEELNLHSLVQQQKALLAVVSEQMDLIDMEYQNLQLQSERVMRDYKMTLFEAREDDLNAELAEKDAQMADLEIALAEANTSIAHQQAAESKAAREETKALAARIVILEKELKVSKEKERTLRTELDSALTSEQSRDGSTEKEKSELKKSLRETKAMLAKKTEEFSDLQEELSSLQEASKEREKTLKAKIKDAVAERDRLVGVEVELESLKSANAKLRATTSDAAKKAPKAPKSKKPASDSEDEIVPAKKARKAAQADTSHLPALKEMTSNDTSKLQPSIPSVKVTGTDNGDVSLASTAEPEKKKKRKLFGAAPAFTWDPIMSSGDGVIPACLSPVKPNEKAAVGTIPRKGFGSMASARNLSRLV</sequence>
<gene>
    <name evidence="3" type="ORF">BD324DRAFT_629053</name>
</gene>
<organism evidence="3 4">
    <name type="scientific">Kockovaella imperatae</name>
    <dbReference type="NCBI Taxonomy" id="4999"/>
    <lineage>
        <taxon>Eukaryota</taxon>
        <taxon>Fungi</taxon>
        <taxon>Dikarya</taxon>
        <taxon>Basidiomycota</taxon>
        <taxon>Agaricomycotina</taxon>
        <taxon>Tremellomycetes</taxon>
        <taxon>Tremellales</taxon>
        <taxon>Cuniculitremaceae</taxon>
        <taxon>Kockovaella</taxon>
    </lineage>
</organism>
<proteinExistence type="predicted"/>
<feature type="region of interest" description="Disordered" evidence="2">
    <location>
        <begin position="315"/>
        <end position="409"/>
    </location>
</feature>
<dbReference type="GeneID" id="33557977"/>
<evidence type="ECO:0000256" key="1">
    <source>
        <dbReference type="SAM" id="Coils"/>
    </source>
</evidence>
<reference evidence="3 4" key="1">
    <citation type="submission" date="2017-03" db="EMBL/GenBank/DDBJ databases">
        <title>Widespread Adenine N6-methylation of Active Genes in Fungi.</title>
        <authorList>
            <consortium name="DOE Joint Genome Institute"/>
            <person name="Mondo S.J."/>
            <person name="Dannebaum R.O."/>
            <person name="Kuo R.C."/>
            <person name="Louie K.B."/>
            <person name="Bewick A.J."/>
            <person name="Labutti K."/>
            <person name="Haridas S."/>
            <person name="Kuo A."/>
            <person name="Salamov A."/>
            <person name="Ahrendt S.R."/>
            <person name="Lau R."/>
            <person name="Bowen B.P."/>
            <person name="Lipzen A."/>
            <person name="Sullivan W."/>
            <person name="Andreopoulos W.B."/>
            <person name="Clum A."/>
            <person name="Lindquist E."/>
            <person name="Daum C."/>
            <person name="Northen T.R."/>
            <person name="Ramamoorthy G."/>
            <person name="Schmitz R.J."/>
            <person name="Gryganskyi A."/>
            <person name="Culley D."/>
            <person name="Magnuson J."/>
            <person name="James T.Y."/>
            <person name="O'Malley M.A."/>
            <person name="Stajich J.E."/>
            <person name="Spatafora J.W."/>
            <person name="Visel A."/>
            <person name="Grigoriev I.V."/>
        </authorList>
    </citation>
    <scope>NUCLEOTIDE SEQUENCE [LARGE SCALE GENOMIC DNA]</scope>
    <source>
        <strain evidence="3 4">NRRL Y-17943</strain>
    </source>
</reference>
<keyword evidence="4" id="KW-1185">Reference proteome</keyword>